<organism evidence="1 2">
    <name type="scientific">Helianthus annuus</name>
    <name type="common">Common sunflower</name>
    <dbReference type="NCBI Taxonomy" id="4232"/>
    <lineage>
        <taxon>Eukaryota</taxon>
        <taxon>Viridiplantae</taxon>
        <taxon>Streptophyta</taxon>
        <taxon>Embryophyta</taxon>
        <taxon>Tracheophyta</taxon>
        <taxon>Spermatophyta</taxon>
        <taxon>Magnoliopsida</taxon>
        <taxon>eudicotyledons</taxon>
        <taxon>Gunneridae</taxon>
        <taxon>Pentapetalae</taxon>
        <taxon>asterids</taxon>
        <taxon>campanulids</taxon>
        <taxon>Asterales</taxon>
        <taxon>Asteraceae</taxon>
        <taxon>Asteroideae</taxon>
        <taxon>Heliantheae alliance</taxon>
        <taxon>Heliantheae</taxon>
        <taxon>Helianthus</taxon>
    </lineage>
</organism>
<reference evidence="1" key="1">
    <citation type="journal article" date="2017" name="Nature">
        <title>The sunflower genome provides insights into oil metabolism, flowering and Asterid evolution.</title>
        <authorList>
            <person name="Badouin H."/>
            <person name="Gouzy J."/>
            <person name="Grassa C.J."/>
            <person name="Murat F."/>
            <person name="Staton S.E."/>
            <person name="Cottret L."/>
            <person name="Lelandais-Briere C."/>
            <person name="Owens G.L."/>
            <person name="Carrere S."/>
            <person name="Mayjonade B."/>
            <person name="Legrand L."/>
            <person name="Gill N."/>
            <person name="Kane N.C."/>
            <person name="Bowers J.E."/>
            <person name="Hubner S."/>
            <person name="Bellec A."/>
            <person name="Berard A."/>
            <person name="Berges H."/>
            <person name="Blanchet N."/>
            <person name="Boniface M.C."/>
            <person name="Brunel D."/>
            <person name="Catrice O."/>
            <person name="Chaidir N."/>
            <person name="Claudel C."/>
            <person name="Donnadieu C."/>
            <person name="Faraut T."/>
            <person name="Fievet G."/>
            <person name="Helmstetter N."/>
            <person name="King M."/>
            <person name="Knapp S.J."/>
            <person name="Lai Z."/>
            <person name="Le Paslier M.C."/>
            <person name="Lippi Y."/>
            <person name="Lorenzon L."/>
            <person name="Mandel J.R."/>
            <person name="Marage G."/>
            <person name="Marchand G."/>
            <person name="Marquand E."/>
            <person name="Bret-Mestries E."/>
            <person name="Morien E."/>
            <person name="Nambeesan S."/>
            <person name="Nguyen T."/>
            <person name="Pegot-Espagnet P."/>
            <person name="Pouilly N."/>
            <person name="Raftis F."/>
            <person name="Sallet E."/>
            <person name="Schiex T."/>
            <person name="Thomas J."/>
            <person name="Vandecasteele C."/>
            <person name="Vares D."/>
            <person name="Vear F."/>
            <person name="Vautrin S."/>
            <person name="Crespi M."/>
            <person name="Mangin B."/>
            <person name="Burke J.M."/>
            <person name="Salse J."/>
            <person name="Munos S."/>
            <person name="Vincourt P."/>
            <person name="Rieseberg L.H."/>
            <person name="Langlade N.B."/>
        </authorList>
    </citation>
    <scope>NUCLEOTIDE SEQUENCE</scope>
    <source>
        <tissue evidence="1">Leaves</tissue>
    </source>
</reference>
<proteinExistence type="predicted"/>
<evidence type="ECO:0000313" key="1">
    <source>
        <dbReference type="EMBL" id="KAF5792632.1"/>
    </source>
</evidence>
<sequence>MKHGIGGVFFTRIAIGWAKFQHKRLRKLGRWPHWRRCGCLSVAYPRLLCPEV</sequence>
<dbReference type="EMBL" id="MNCJ02000324">
    <property type="protein sequence ID" value="KAF5792632.1"/>
    <property type="molecule type" value="Genomic_DNA"/>
</dbReference>
<accession>A0A9K3I9H8</accession>
<reference evidence="1" key="2">
    <citation type="submission" date="2020-06" db="EMBL/GenBank/DDBJ databases">
        <title>Helianthus annuus Genome sequencing and assembly Release 2.</title>
        <authorList>
            <person name="Gouzy J."/>
            <person name="Langlade N."/>
            <person name="Munos S."/>
        </authorList>
    </citation>
    <scope>NUCLEOTIDE SEQUENCE</scope>
    <source>
        <tissue evidence="1">Leaves</tissue>
    </source>
</reference>
<keyword evidence="2" id="KW-1185">Reference proteome</keyword>
<gene>
    <name evidence="1" type="ORF">HanXRQr2_Chr09g0408111</name>
</gene>
<name>A0A9K3I9H8_HELAN</name>
<dbReference type="Gramene" id="mRNA:HanXRQr2_Chr09g0408111">
    <property type="protein sequence ID" value="CDS:HanXRQr2_Chr09g0408111.1"/>
    <property type="gene ID" value="HanXRQr2_Chr09g0408111"/>
</dbReference>
<dbReference type="Proteomes" id="UP000215914">
    <property type="component" value="Unassembled WGS sequence"/>
</dbReference>
<dbReference type="AlphaFoldDB" id="A0A9K3I9H8"/>
<evidence type="ECO:0000313" key="2">
    <source>
        <dbReference type="Proteomes" id="UP000215914"/>
    </source>
</evidence>
<protein>
    <submittedName>
        <fullName evidence="1">Uncharacterized protein</fullName>
    </submittedName>
</protein>
<comment type="caution">
    <text evidence="1">The sequence shown here is derived from an EMBL/GenBank/DDBJ whole genome shotgun (WGS) entry which is preliminary data.</text>
</comment>